<evidence type="ECO:0000259" key="8">
    <source>
        <dbReference type="Pfam" id="PF00905"/>
    </source>
</evidence>
<keyword evidence="5 6" id="KW-0046">Antibiotic resistance</keyword>
<evidence type="ECO:0000313" key="9">
    <source>
        <dbReference type="EMBL" id="KEO56638.1"/>
    </source>
</evidence>
<dbReference type="Gene3D" id="3.40.710.10">
    <property type="entry name" value="DD-peptidase/beta-lactamase superfamily"/>
    <property type="match status" value="1"/>
</dbReference>
<reference evidence="9 10" key="1">
    <citation type="submission" date="2013-07" db="EMBL/GenBank/DDBJ databases">
        <title>Thalassospira permensis NBRC 106175 Genome Sequencing.</title>
        <authorList>
            <person name="Lai Q."/>
            <person name="Shao Z."/>
        </authorList>
    </citation>
    <scope>NUCLEOTIDE SEQUENCE [LARGE SCALE GENOMIC DNA]</scope>
    <source>
        <strain evidence="9 10">NBRC 106175</strain>
    </source>
</reference>
<accession>A0ABR4TN60</accession>
<keyword evidence="4 6" id="KW-0378">Hydrolase</keyword>
<organism evidence="9 10">
    <name type="scientific">Thalassospira permensis NBRC 106175</name>
    <dbReference type="NCBI Taxonomy" id="1353532"/>
    <lineage>
        <taxon>Bacteria</taxon>
        <taxon>Pseudomonadati</taxon>
        <taxon>Pseudomonadota</taxon>
        <taxon>Alphaproteobacteria</taxon>
        <taxon>Rhodospirillales</taxon>
        <taxon>Thalassospiraceae</taxon>
        <taxon>Thalassospira</taxon>
    </lineage>
</organism>
<sequence length="274" mass="30044">MIKDHVLKHTGLILLLAVLFTPMIAKAETTTVCTLISDAKTGRTIVEEGQCAARATAASTFKIAISLMGFDSGILKDAHHPVWSFKEGYPDWRAAWRGDTDPQYWIEQSVVWYSQQINIRLGEARFRNYVTSFDYGNADVSGDAGKQNGLTRSWLSSSLQISPAEQVEFISKMIRGELPVSKQAREIAMGLFDIGVQANGWHVFGKTGAGLSQNADGSPINGQPWGWFVGWATRGSQTIAFARLTHDSTRPAKSPGFGARDTFLAEYFATDGAF</sequence>
<evidence type="ECO:0000256" key="5">
    <source>
        <dbReference type="ARBA" id="ARBA00023251"/>
    </source>
</evidence>
<comment type="similarity">
    <text evidence="1 6">Belongs to the class-D beta-lactamase family.</text>
</comment>
<proteinExistence type="inferred from homology"/>
<dbReference type="EMBL" id="AUNC01000022">
    <property type="protein sequence ID" value="KEO56638.1"/>
    <property type="molecule type" value="Genomic_DNA"/>
</dbReference>
<evidence type="ECO:0000256" key="4">
    <source>
        <dbReference type="ARBA" id="ARBA00022801"/>
    </source>
</evidence>
<evidence type="ECO:0000256" key="2">
    <source>
        <dbReference type="ARBA" id="ARBA00012865"/>
    </source>
</evidence>
<dbReference type="Pfam" id="PF00905">
    <property type="entry name" value="Transpeptidase"/>
    <property type="match status" value="1"/>
</dbReference>
<keyword evidence="3 7" id="KW-0732">Signal</keyword>
<gene>
    <name evidence="9" type="ORF">SMB34_19270</name>
</gene>
<evidence type="ECO:0000313" key="10">
    <source>
        <dbReference type="Proteomes" id="UP000027463"/>
    </source>
</evidence>
<evidence type="ECO:0000256" key="6">
    <source>
        <dbReference type="RuleBase" id="RU361140"/>
    </source>
</evidence>
<protein>
    <recommendedName>
        <fullName evidence="2 6">Beta-lactamase</fullName>
        <ecNumber evidence="2 6">3.5.2.6</ecNumber>
    </recommendedName>
</protein>
<dbReference type="SUPFAM" id="SSF56601">
    <property type="entry name" value="beta-lactamase/transpeptidase-like"/>
    <property type="match status" value="1"/>
</dbReference>
<comment type="caution">
    <text evidence="9">The sequence shown here is derived from an EMBL/GenBank/DDBJ whole genome shotgun (WGS) entry which is preliminary data.</text>
</comment>
<keyword evidence="10" id="KW-1185">Reference proteome</keyword>
<comment type="catalytic activity">
    <reaction evidence="6">
        <text>a beta-lactam + H2O = a substituted beta-amino acid</text>
        <dbReference type="Rhea" id="RHEA:20401"/>
        <dbReference type="ChEBI" id="CHEBI:15377"/>
        <dbReference type="ChEBI" id="CHEBI:35627"/>
        <dbReference type="ChEBI" id="CHEBI:140347"/>
        <dbReference type="EC" id="3.5.2.6"/>
    </reaction>
</comment>
<feature type="signal peptide" evidence="7">
    <location>
        <begin position="1"/>
        <end position="27"/>
    </location>
</feature>
<feature type="chain" id="PRO_5047483791" description="Beta-lactamase" evidence="7">
    <location>
        <begin position="28"/>
        <end position="274"/>
    </location>
</feature>
<dbReference type="InterPro" id="IPR001460">
    <property type="entry name" value="PCN-bd_Tpept"/>
</dbReference>
<dbReference type="NCBIfam" id="NF000270">
    <property type="entry name" value="bla_class_D_alt"/>
    <property type="match status" value="1"/>
</dbReference>
<evidence type="ECO:0000256" key="3">
    <source>
        <dbReference type="ARBA" id="ARBA00022729"/>
    </source>
</evidence>
<evidence type="ECO:0000256" key="7">
    <source>
        <dbReference type="SAM" id="SignalP"/>
    </source>
</evidence>
<name>A0ABR4TN60_9PROT</name>
<dbReference type="InterPro" id="IPR002137">
    <property type="entry name" value="Beta-lactam_class-D_AS"/>
</dbReference>
<dbReference type="Proteomes" id="UP000027463">
    <property type="component" value="Unassembled WGS sequence"/>
</dbReference>
<dbReference type="PROSITE" id="PS00337">
    <property type="entry name" value="BETA_LACTAMASE_D"/>
    <property type="match status" value="1"/>
</dbReference>
<dbReference type="InterPro" id="IPR012338">
    <property type="entry name" value="Beta-lactam/transpept-like"/>
</dbReference>
<evidence type="ECO:0000256" key="1">
    <source>
        <dbReference type="ARBA" id="ARBA00007898"/>
    </source>
</evidence>
<dbReference type="EC" id="3.5.2.6" evidence="2 6"/>
<feature type="domain" description="Penicillin-binding protein transpeptidase" evidence="8">
    <location>
        <begin position="35"/>
        <end position="249"/>
    </location>
</feature>